<dbReference type="GeneID" id="92740580"/>
<dbReference type="InterPro" id="IPR011683">
    <property type="entry name" value="Glyco_hydro_53"/>
</dbReference>
<reference evidence="5" key="1">
    <citation type="submission" date="2023-08" db="EMBL/GenBank/DDBJ databases">
        <title>Complete Genome Sequences of butyrate producing Anaerostipes hadrus strains BA1 and GIF7 isolated from the terminal ileum of a healthy lean male.</title>
        <authorList>
            <person name="Low A."/>
            <person name="Sheludchenko M."/>
            <person name="Cheng H.E."/>
            <person name="Koh X.Q."/>
            <person name="Lee J."/>
        </authorList>
    </citation>
    <scope>NUCLEOTIDE SEQUENCE</scope>
    <source>
        <strain evidence="5">BA1</strain>
    </source>
</reference>
<dbReference type="PANTHER" id="PTHR34983">
    <property type="entry name" value="ARABINOGALACTAN ENDO-BETA-1,4-GALACTANASE A"/>
    <property type="match status" value="1"/>
</dbReference>
<sequence length="1029" mass="115522">MNKVKKILTTLMAATLTVSTGLTSMPMFAHNVKAESKAETISSDTNDMSQYKKINGISSQTVLGADFSHYQLQKNAWKKVWKNYKGIEVTNVFEYVRSQGINTISVKVAVNPTKDKEGNESYLSLENAKKTLKEAKKAGLKTNVTLLYSDDITYAGVQKLPDGWDTDSAEEKALEYTKNVIKELKAADTVPTMITIGNEVNYNFLNMSSGDGWEGFVAMSKISKMIREEGIKPAVSVSAPTADASDIQWIIGKLGDADVDYDYIGVNIYPDTHNENYVKTLKNTVEEKAAGKQMIISSVKCPWKDSEGKASITTQTKSIYDYLQATIDEKNAGGLIYDDADFVGAWDSFFDENGQAMSSLAIFAYAQGNQVDVSSYKDPWEYGGDTGLKDQKVTIKKVKGMSESSIRGMDISSYLALKKAGVKYYDYEGNETPLLKVLHDNGINYIRIRIWNDPFNADGETYGGGGNDVSTGVEIAKEAAQYDMKVLLDFHYSDFWAEPAVQLIPKAWKKDVNNTEKMCSDVYDFTKESIQKFKDGGANIGMVQVGNEITNGLLGIYSNRDKGESFNVIWGDKKKSTEVNKYLKAGIKAVRECTPQALVALHLETPNVWKYKTIMNTWKRDNVDYDVLGSSYYPFWSIAAKANTPKTLKDVQTLAASYGKMFAVFETSWVNSLNDGDGTPNSIGDSTNTGAYEVGPQGQVNELTDLYDTVLSQDNGLGTFYWEGAWIPVKAGWTNWEYNKQIADQYGTGWASKGALGYFPDSKMYYKGKAAWGGTSWDNQALFDINGYPLQSLKFYKDSISKGKEQIIALKIVDKNGKEVYPTQYVKVEVGKTRKITLPKFSGYYPSNKNYQLTVKGVKEENATQSVVYTRTAAGPAISYNYRVKVTKKNYKLYKNFKWKKSKTKVYKKTYVAKYRYDHKNGNKYLALYTKGGKFVGYINKKAVKRLGSATQPEQGKAYTYGKRVKIKSKKYKLYKNFKWKKSKTKVYKKTYVAKYRYKHENGNKYLALYTKSGKFVGYINTKAAKVVK</sequence>
<evidence type="ECO:0000256" key="4">
    <source>
        <dbReference type="RuleBase" id="RU361192"/>
    </source>
</evidence>
<dbReference type="GO" id="GO:0045490">
    <property type="term" value="P:pectin catabolic process"/>
    <property type="evidence" value="ECO:0007669"/>
    <property type="project" value="TreeGrafter"/>
</dbReference>
<dbReference type="EMBL" id="CP132968">
    <property type="protein sequence ID" value="WMD17319.1"/>
    <property type="molecule type" value="Genomic_DNA"/>
</dbReference>
<evidence type="ECO:0000256" key="1">
    <source>
        <dbReference type="ARBA" id="ARBA00010687"/>
    </source>
</evidence>
<organism evidence="5 6">
    <name type="scientific">Anaerostipes hadrus</name>
    <dbReference type="NCBI Taxonomy" id="649756"/>
    <lineage>
        <taxon>Bacteria</taxon>
        <taxon>Bacillati</taxon>
        <taxon>Bacillota</taxon>
        <taxon>Clostridia</taxon>
        <taxon>Lachnospirales</taxon>
        <taxon>Lachnospiraceae</taxon>
        <taxon>Anaerostipes</taxon>
    </lineage>
</organism>
<evidence type="ECO:0000256" key="3">
    <source>
        <dbReference type="ARBA" id="ARBA00023295"/>
    </source>
</evidence>
<accession>A0AAQ3PUN7</accession>
<keyword evidence="2 4" id="KW-0378">Hydrolase</keyword>
<gene>
    <name evidence="5" type="ORF">RBI15_04210</name>
</gene>
<dbReference type="InterPro" id="IPR017853">
    <property type="entry name" value="GH"/>
</dbReference>
<keyword evidence="3 4" id="KW-0326">Glycosidase</keyword>
<comment type="similarity">
    <text evidence="1 4">Belongs to the glycosyl hydrolase 53 family.</text>
</comment>
<dbReference type="AlphaFoldDB" id="A0AAQ3PUN7"/>
<name>A0AAQ3PUN7_ANAHA</name>
<dbReference type="Proteomes" id="UP001243496">
    <property type="component" value="Chromosome"/>
</dbReference>
<protein>
    <recommendedName>
        <fullName evidence="4">Arabinogalactan endo-beta-1,4-galactanase</fullName>
        <ecNumber evidence="4">3.2.1.89</ecNumber>
    </recommendedName>
</protein>
<feature type="chain" id="PRO_5042669310" description="Arabinogalactan endo-beta-1,4-galactanase" evidence="4">
    <location>
        <begin position="30"/>
        <end position="1029"/>
    </location>
</feature>
<keyword evidence="4" id="KW-0732">Signal</keyword>
<dbReference type="EC" id="3.2.1.89" evidence="4"/>
<feature type="signal peptide" evidence="4">
    <location>
        <begin position="1"/>
        <end position="29"/>
    </location>
</feature>
<dbReference type="PANTHER" id="PTHR34983:SF2">
    <property type="entry name" value="ENDO-BETA-1,4-GALACTANASE"/>
    <property type="match status" value="1"/>
</dbReference>
<dbReference type="Pfam" id="PF07745">
    <property type="entry name" value="Glyco_hydro_53"/>
    <property type="match status" value="2"/>
</dbReference>
<evidence type="ECO:0000313" key="6">
    <source>
        <dbReference type="Proteomes" id="UP001243496"/>
    </source>
</evidence>
<dbReference type="Gene3D" id="3.20.20.80">
    <property type="entry name" value="Glycosidases"/>
    <property type="match status" value="2"/>
</dbReference>
<dbReference type="RefSeq" id="WP_306857776.1">
    <property type="nucleotide sequence ID" value="NZ_CAXUKL010000032.1"/>
</dbReference>
<evidence type="ECO:0000313" key="5">
    <source>
        <dbReference type="EMBL" id="WMD17319.1"/>
    </source>
</evidence>
<dbReference type="SUPFAM" id="SSF51445">
    <property type="entry name" value="(Trans)glycosidases"/>
    <property type="match status" value="2"/>
</dbReference>
<evidence type="ECO:0000256" key="2">
    <source>
        <dbReference type="ARBA" id="ARBA00022801"/>
    </source>
</evidence>
<dbReference type="GO" id="GO:0015926">
    <property type="term" value="F:glucosidase activity"/>
    <property type="evidence" value="ECO:0007669"/>
    <property type="project" value="InterPro"/>
</dbReference>
<proteinExistence type="inferred from homology"/>
<comment type="catalytic activity">
    <reaction evidence="4">
        <text>The enzyme specifically hydrolyzes (1-&gt;4)-beta-D-galactosidic linkages in type I arabinogalactans.</text>
        <dbReference type="EC" id="3.2.1.89"/>
    </reaction>
</comment>
<dbReference type="GO" id="GO:0031218">
    <property type="term" value="F:arabinogalactan endo-1,4-beta-galactosidase activity"/>
    <property type="evidence" value="ECO:0007669"/>
    <property type="project" value="UniProtKB-EC"/>
</dbReference>